<proteinExistence type="predicted"/>
<feature type="domain" description="Calcineurin-like phosphoesterase" evidence="1">
    <location>
        <begin position="49"/>
        <end position="224"/>
    </location>
</feature>
<dbReference type="EMBL" id="BJYT01000001">
    <property type="protein sequence ID" value="GEO08130.1"/>
    <property type="molecule type" value="Genomic_DNA"/>
</dbReference>
<dbReference type="AlphaFoldDB" id="A0A512B838"/>
<keyword evidence="3" id="KW-1185">Reference proteome</keyword>
<evidence type="ECO:0000313" key="3">
    <source>
        <dbReference type="Proteomes" id="UP000321513"/>
    </source>
</evidence>
<dbReference type="Proteomes" id="UP000321513">
    <property type="component" value="Unassembled WGS sequence"/>
</dbReference>
<protein>
    <submittedName>
        <fullName evidence="2">Metallophosphoesterase</fullName>
    </submittedName>
</protein>
<evidence type="ECO:0000313" key="2">
    <source>
        <dbReference type="EMBL" id="GEO08130.1"/>
    </source>
</evidence>
<sequence length="283" mass="32395">MKIITKRNLIITALTGIAISLLDSLILEKYFFEIKTYDIGKKTAQQTIKLLFLTDLHIKKFLDPSYKRLARKINEMDPDLILISGDVIDEDGIYAPAHQFFSMIRYSIPKVAIMGNHDHKNRVRIGTYQKLFDQNNCQLLLNESKAFSISGKRLMITGVDDFINGTPSFSKAIKHVEREENHLLLVHSPLQQETILKEMQQINSTRCEEKKLNIQYIFAGHNHGGQVCIFGFAPILPKMSGDYLKGWYNKHAPYLYLSRGFGTSTLPFRFGARSEVTVFYLGV</sequence>
<dbReference type="GO" id="GO:0016787">
    <property type="term" value="F:hydrolase activity"/>
    <property type="evidence" value="ECO:0007669"/>
    <property type="project" value="InterPro"/>
</dbReference>
<organism evidence="2 3">
    <name type="scientific">Segetibacter aerophilus</name>
    <dbReference type="NCBI Taxonomy" id="670293"/>
    <lineage>
        <taxon>Bacteria</taxon>
        <taxon>Pseudomonadati</taxon>
        <taxon>Bacteroidota</taxon>
        <taxon>Chitinophagia</taxon>
        <taxon>Chitinophagales</taxon>
        <taxon>Chitinophagaceae</taxon>
        <taxon>Segetibacter</taxon>
    </lineage>
</organism>
<comment type="caution">
    <text evidence="2">The sequence shown here is derived from an EMBL/GenBank/DDBJ whole genome shotgun (WGS) entry which is preliminary data.</text>
</comment>
<evidence type="ECO:0000259" key="1">
    <source>
        <dbReference type="Pfam" id="PF00149"/>
    </source>
</evidence>
<dbReference type="Gene3D" id="3.60.21.10">
    <property type="match status" value="1"/>
</dbReference>
<gene>
    <name evidence="2" type="ORF">SAE01_06260</name>
</gene>
<reference evidence="2 3" key="1">
    <citation type="submission" date="2019-07" db="EMBL/GenBank/DDBJ databases">
        <title>Whole genome shotgun sequence of Segetibacter aerophilus NBRC 106135.</title>
        <authorList>
            <person name="Hosoyama A."/>
            <person name="Uohara A."/>
            <person name="Ohji S."/>
            <person name="Ichikawa N."/>
        </authorList>
    </citation>
    <scope>NUCLEOTIDE SEQUENCE [LARGE SCALE GENOMIC DNA]</scope>
    <source>
        <strain evidence="2 3">NBRC 106135</strain>
    </source>
</reference>
<dbReference type="InterPro" id="IPR004843">
    <property type="entry name" value="Calcineurin-like_PHP"/>
</dbReference>
<dbReference type="PANTHER" id="PTHR31302">
    <property type="entry name" value="TRANSMEMBRANE PROTEIN WITH METALLOPHOSPHOESTERASE DOMAIN-RELATED"/>
    <property type="match status" value="1"/>
</dbReference>
<dbReference type="InterPro" id="IPR051158">
    <property type="entry name" value="Metallophosphoesterase_sf"/>
</dbReference>
<dbReference type="Pfam" id="PF00149">
    <property type="entry name" value="Metallophos"/>
    <property type="match status" value="1"/>
</dbReference>
<dbReference type="PANTHER" id="PTHR31302:SF0">
    <property type="entry name" value="TRANSMEMBRANE PROTEIN WITH METALLOPHOSPHOESTERASE DOMAIN"/>
    <property type="match status" value="1"/>
</dbReference>
<dbReference type="InterPro" id="IPR029052">
    <property type="entry name" value="Metallo-depent_PP-like"/>
</dbReference>
<accession>A0A512B838</accession>
<dbReference type="SUPFAM" id="SSF56300">
    <property type="entry name" value="Metallo-dependent phosphatases"/>
    <property type="match status" value="1"/>
</dbReference>
<dbReference type="OrthoDB" id="9780884at2"/>
<name>A0A512B838_9BACT</name>